<protein>
    <submittedName>
        <fullName evidence="1">Uncharacterized protein</fullName>
    </submittedName>
</protein>
<reference evidence="2" key="1">
    <citation type="journal article" date="2024" name="Proc. Natl. Acad. Sci. U.S.A.">
        <title>Extraordinary preservation of gene collinearity over three hundred million years revealed in homosporous lycophytes.</title>
        <authorList>
            <person name="Li C."/>
            <person name="Wickell D."/>
            <person name="Kuo L.Y."/>
            <person name="Chen X."/>
            <person name="Nie B."/>
            <person name="Liao X."/>
            <person name="Peng D."/>
            <person name="Ji J."/>
            <person name="Jenkins J."/>
            <person name="Williams M."/>
            <person name="Shu S."/>
            <person name="Plott C."/>
            <person name="Barry K."/>
            <person name="Rajasekar S."/>
            <person name="Grimwood J."/>
            <person name="Han X."/>
            <person name="Sun S."/>
            <person name="Hou Z."/>
            <person name="He W."/>
            <person name="Dai G."/>
            <person name="Sun C."/>
            <person name="Schmutz J."/>
            <person name="Leebens-Mack J.H."/>
            <person name="Li F.W."/>
            <person name="Wang L."/>
        </authorList>
    </citation>
    <scope>NUCLEOTIDE SEQUENCE [LARGE SCALE GENOMIC DNA]</scope>
    <source>
        <strain evidence="2">cv. PW_Plant_1</strain>
    </source>
</reference>
<evidence type="ECO:0000313" key="1">
    <source>
        <dbReference type="EMBL" id="KAJ7559578.1"/>
    </source>
</evidence>
<dbReference type="EMBL" id="CM055095">
    <property type="protein sequence ID" value="KAJ7559578.1"/>
    <property type="molecule type" value="Genomic_DNA"/>
</dbReference>
<comment type="caution">
    <text evidence="1">The sequence shown here is derived from an EMBL/GenBank/DDBJ whole genome shotgun (WGS) entry which is preliminary data.</text>
</comment>
<gene>
    <name evidence="1" type="ORF">O6H91_04G091900</name>
</gene>
<keyword evidence="2" id="KW-1185">Reference proteome</keyword>
<organism evidence="1 2">
    <name type="scientific">Diphasiastrum complanatum</name>
    <name type="common">Issler's clubmoss</name>
    <name type="synonym">Lycopodium complanatum</name>
    <dbReference type="NCBI Taxonomy" id="34168"/>
    <lineage>
        <taxon>Eukaryota</taxon>
        <taxon>Viridiplantae</taxon>
        <taxon>Streptophyta</taxon>
        <taxon>Embryophyta</taxon>
        <taxon>Tracheophyta</taxon>
        <taxon>Lycopodiopsida</taxon>
        <taxon>Lycopodiales</taxon>
        <taxon>Lycopodiaceae</taxon>
        <taxon>Lycopodioideae</taxon>
        <taxon>Diphasiastrum</taxon>
    </lineage>
</organism>
<name>A0ACC2DZB3_DIPCM</name>
<accession>A0ACC2DZB3</accession>
<proteinExistence type="predicted"/>
<evidence type="ECO:0000313" key="2">
    <source>
        <dbReference type="Proteomes" id="UP001162992"/>
    </source>
</evidence>
<sequence length="213" mass="24024">MTCHFRFLIDANCADYKYYEYRLSQEQFAISGNVKHTENGLSTAPSRQQSSYQKSAPQVANYQNPASALYSSGKGDHYLSPCDSMHGAGPHSFSMDSLAMMEFYMKKAAREDIHKPPRQANNEMPPPPSLQAPTSPQKKGHHMGDYIPPEELERFLVKCNDAVANSYMKEAAERAKIQADNVGHRLLSKWVGKKVRVLEVGNLDVLIRFKLEQ</sequence>
<dbReference type="Proteomes" id="UP001162992">
    <property type="component" value="Chromosome 4"/>
</dbReference>